<sequence>MPKMKTKSSAKKRFRVRPGGTVKRGQAFKRHILTKKSTKNKRQLRGVTTVHETNMGHIAAMLPFAGL</sequence>
<dbReference type="InterPro" id="IPR018265">
    <property type="entry name" value="Ribosomal_bL35_CS"/>
</dbReference>
<evidence type="ECO:0000256" key="4">
    <source>
        <dbReference type="ARBA" id="ARBA00071664"/>
    </source>
</evidence>
<organism evidence="8 9">
    <name type="scientific">Roseateles aquatilis</name>
    <dbReference type="NCBI Taxonomy" id="431061"/>
    <lineage>
        <taxon>Bacteria</taxon>
        <taxon>Pseudomonadati</taxon>
        <taxon>Pseudomonadota</taxon>
        <taxon>Betaproteobacteria</taxon>
        <taxon>Burkholderiales</taxon>
        <taxon>Sphaerotilaceae</taxon>
        <taxon>Roseateles</taxon>
    </lineage>
</organism>
<dbReference type="InterPro" id="IPR021137">
    <property type="entry name" value="Ribosomal_bL35-like"/>
</dbReference>
<dbReference type="PROSITE" id="PS00936">
    <property type="entry name" value="RIBOSOMAL_L35"/>
    <property type="match status" value="1"/>
</dbReference>
<evidence type="ECO:0000256" key="6">
    <source>
        <dbReference type="RuleBase" id="RU000568"/>
    </source>
</evidence>
<dbReference type="Pfam" id="PF01632">
    <property type="entry name" value="Ribosomal_L35p"/>
    <property type="match status" value="1"/>
</dbReference>
<evidence type="ECO:0000256" key="7">
    <source>
        <dbReference type="SAM" id="MobiDB-lite"/>
    </source>
</evidence>
<name>A0A246JMF3_9BURK</name>
<protein>
    <recommendedName>
        <fullName evidence="4 5">Large ribosomal subunit protein bL35</fullName>
    </recommendedName>
</protein>
<dbReference type="Proteomes" id="UP000197468">
    <property type="component" value="Unassembled WGS sequence"/>
</dbReference>
<dbReference type="SUPFAM" id="SSF143034">
    <property type="entry name" value="L35p-like"/>
    <property type="match status" value="1"/>
</dbReference>
<dbReference type="InterPro" id="IPR037229">
    <property type="entry name" value="Ribosomal_bL35_sf"/>
</dbReference>
<evidence type="ECO:0000313" key="8">
    <source>
        <dbReference type="EMBL" id="OWQ93369.1"/>
    </source>
</evidence>
<evidence type="ECO:0000256" key="3">
    <source>
        <dbReference type="ARBA" id="ARBA00023274"/>
    </source>
</evidence>
<dbReference type="PANTHER" id="PTHR33343:SF1">
    <property type="entry name" value="LARGE RIBOSOMAL SUBUNIT PROTEIN BL35M"/>
    <property type="match status" value="1"/>
</dbReference>
<proteinExistence type="inferred from homology"/>
<keyword evidence="2 5" id="KW-0689">Ribosomal protein</keyword>
<accession>A0A246JMF3</accession>
<evidence type="ECO:0000256" key="2">
    <source>
        <dbReference type="ARBA" id="ARBA00022980"/>
    </source>
</evidence>
<dbReference type="HAMAP" id="MF_00514">
    <property type="entry name" value="Ribosomal_bL35"/>
    <property type="match status" value="1"/>
</dbReference>
<feature type="region of interest" description="Disordered" evidence="7">
    <location>
        <begin position="1"/>
        <end position="22"/>
    </location>
</feature>
<comment type="caution">
    <text evidence="8">The sequence shown here is derived from an EMBL/GenBank/DDBJ whole genome shotgun (WGS) entry which is preliminary data.</text>
</comment>
<keyword evidence="9" id="KW-1185">Reference proteome</keyword>
<evidence type="ECO:0000256" key="5">
    <source>
        <dbReference type="HAMAP-Rule" id="MF_00514"/>
    </source>
</evidence>
<dbReference type="EMBL" id="NIOF01000001">
    <property type="protein sequence ID" value="OWQ93369.1"/>
    <property type="molecule type" value="Genomic_DNA"/>
</dbReference>
<feature type="compositionally biased region" description="Basic residues" evidence="7">
    <location>
        <begin position="1"/>
        <end position="16"/>
    </location>
</feature>
<dbReference type="GO" id="GO:0003735">
    <property type="term" value="F:structural constituent of ribosome"/>
    <property type="evidence" value="ECO:0007669"/>
    <property type="project" value="InterPro"/>
</dbReference>
<evidence type="ECO:0000256" key="1">
    <source>
        <dbReference type="ARBA" id="ARBA00006598"/>
    </source>
</evidence>
<dbReference type="InterPro" id="IPR001706">
    <property type="entry name" value="Ribosomal_bL35"/>
</dbReference>
<dbReference type="FunFam" id="4.10.410.60:FF:000001">
    <property type="entry name" value="50S ribosomal protein L35"/>
    <property type="match status" value="1"/>
</dbReference>
<dbReference type="AlphaFoldDB" id="A0A246JMF3"/>
<dbReference type="RefSeq" id="WP_088382514.1">
    <property type="nucleotide sequence ID" value="NZ_NIOF01000001.1"/>
</dbReference>
<keyword evidence="3 5" id="KW-0687">Ribonucleoprotein</keyword>
<dbReference type="GO" id="GO:0022625">
    <property type="term" value="C:cytosolic large ribosomal subunit"/>
    <property type="evidence" value="ECO:0007669"/>
    <property type="project" value="TreeGrafter"/>
</dbReference>
<dbReference type="PRINTS" id="PR00064">
    <property type="entry name" value="RIBOSOMALL35"/>
</dbReference>
<reference evidence="8 9" key="1">
    <citation type="journal article" date="2008" name="Int. J. Syst. Evol. Microbiol.">
        <title>Description of Roseateles aquatilis sp. nov. and Roseateles terrae sp. nov., in the class Betaproteobacteria, and emended description of the genus Roseateles.</title>
        <authorList>
            <person name="Gomila M."/>
            <person name="Bowien B."/>
            <person name="Falsen E."/>
            <person name="Moore E.R."/>
            <person name="Lalucat J."/>
        </authorList>
    </citation>
    <scope>NUCLEOTIDE SEQUENCE [LARGE SCALE GENOMIC DNA]</scope>
    <source>
        <strain evidence="8 9">CCUG 48205</strain>
    </source>
</reference>
<dbReference type="OrthoDB" id="47476at2"/>
<evidence type="ECO:0000313" key="9">
    <source>
        <dbReference type="Proteomes" id="UP000197468"/>
    </source>
</evidence>
<dbReference type="Gene3D" id="4.10.410.60">
    <property type="match status" value="1"/>
</dbReference>
<dbReference type="GO" id="GO:0006412">
    <property type="term" value="P:translation"/>
    <property type="evidence" value="ECO:0007669"/>
    <property type="project" value="UniProtKB-UniRule"/>
</dbReference>
<dbReference type="PANTHER" id="PTHR33343">
    <property type="entry name" value="54S RIBOSOMAL PROTEIN BL35M"/>
    <property type="match status" value="1"/>
</dbReference>
<dbReference type="NCBIfam" id="TIGR00001">
    <property type="entry name" value="rpmI_bact"/>
    <property type="match status" value="1"/>
</dbReference>
<gene>
    <name evidence="5" type="primary">rpmI</name>
    <name evidence="8" type="ORF">CDN99_02500</name>
</gene>
<comment type="similarity">
    <text evidence="1 5 6">Belongs to the bacterial ribosomal protein bL35 family.</text>
</comment>